<name>A0A0A9BT38_ARUDO</name>
<protein>
    <submittedName>
        <fullName evidence="1">Uncharacterized protein</fullName>
    </submittedName>
</protein>
<accession>A0A0A9BT38</accession>
<reference evidence="1" key="1">
    <citation type="submission" date="2014-09" db="EMBL/GenBank/DDBJ databases">
        <authorList>
            <person name="Magalhaes I.L.F."/>
            <person name="Oliveira U."/>
            <person name="Santos F.R."/>
            <person name="Vidigal T.H.D.A."/>
            <person name="Brescovit A.D."/>
            <person name="Santos A.J."/>
        </authorList>
    </citation>
    <scope>NUCLEOTIDE SEQUENCE</scope>
    <source>
        <tissue evidence="1">Shoot tissue taken approximately 20 cm above the soil surface</tissue>
    </source>
</reference>
<dbReference type="EMBL" id="GBRH01233555">
    <property type="protein sequence ID" value="JAD64340.1"/>
    <property type="molecule type" value="Transcribed_RNA"/>
</dbReference>
<organism evidence="1">
    <name type="scientific">Arundo donax</name>
    <name type="common">Giant reed</name>
    <name type="synonym">Donax arundinaceus</name>
    <dbReference type="NCBI Taxonomy" id="35708"/>
    <lineage>
        <taxon>Eukaryota</taxon>
        <taxon>Viridiplantae</taxon>
        <taxon>Streptophyta</taxon>
        <taxon>Embryophyta</taxon>
        <taxon>Tracheophyta</taxon>
        <taxon>Spermatophyta</taxon>
        <taxon>Magnoliopsida</taxon>
        <taxon>Liliopsida</taxon>
        <taxon>Poales</taxon>
        <taxon>Poaceae</taxon>
        <taxon>PACMAD clade</taxon>
        <taxon>Arundinoideae</taxon>
        <taxon>Arundineae</taxon>
        <taxon>Arundo</taxon>
    </lineage>
</organism>
<reference evidence="1" key="2">
    <citation type="journal article" date="2015" name="Data Brief">
        <title>Shoot transcriptome of the giant reed, Arundo donax.</title>
        <authorList>
            <person name="Barrero R.A."/>
            <person name="Guerrero F.D."/>
            <person name="Moolhuijzen P."/>
            <person name="Goolsby J.A."/>
            <person name="Tidwell J."/>
            <person name="Bellgard S.E."/>
            <person name="Bellgard M.I."/>
        </authorList>
    </citation>
    <scope>NUCLEOTIDE SEQUENCE</scope>
    <source>
        <tissue evidence="1">Shoot tissue taken approximately 20 cm above the soil surface</tissue>
    </source>
</reference>
<dbReference type="AlphaFoldDB" id="A0A0A9BT38"/>
<proteinExistence type="predicted"/>
<sequence>MQAFKNLLRKRSYSIRLSSGRGRWVLLL</sequence>
<evidence type="ECO:0000313" key="1">
    <source>
        <dbReference type="EMBL" id="JAD64340.1"/>
    </source>
</evidence>